<feature type="chain" id="PRO_5047016258" evidence="7">
    <location>
        <begin position="30"/>
        <end position="297"/>
    </location>
</feature>
<keyword evidence="10" id="KW-1185">Reference proteome</keyword>
<protein>
    <submittedName>
        <fullName evidence="9">DMT family transporter</fullName>
    </submittedName>
</protein>
<evidence type="ECO:0000313" key="9">
    <source>
        <dbReference type="EMBL" id="MBU5676396.1"/>
    </source>
</evidence>
<dbReference type="InterPro" id="IPR050638">
    <property type="entry name" value="AA-Vitamin_Transporters"/>
</dbReference>
<comment type="similarity">
    <text evidence="2">Belongs to the EamA transporter family.</text>
</comment>
<dbReference type="PANTHER" id="PTHR32322:SF2">
    <property type="entry name" value="EAMA DOMAIN-CONTAINING PROTEIN"/>
    <property type="match status" value="1"/>
</dbReference>
<feature type="transmembrane region" description="Helical" evidence="6">
    <location>
        <begin position="211"/>
        <end position="234"/>
    </location>
</feature>
<evidence type="ECO:0000256" key="5">
    <source>
        <dbReference type="ARBA" id="ARBA00023136"/>
    </source>
</evidence>
<feature type="transmembrane region" description="Helical" evidence="6">
    <location>
        <begin position="180"/>
        <end position="199"/>
    </location>
</feature>
<name>A0ABS6G4V8_9FIRM</name>
<dbReference type="EMBL" id="JAHLQK010000003">
    <property type="protein sequence ID" value="MBU5676396.1"/>
    <property type="molecule type" value="Genomic_DNA"/>
</dbReference>
<evidence type="ECO:0000256" key="7">
    <source>
        <dbReference type="SAM" id="SignalP"/>
    </source>
</evidence>
<feature type="domain" description="EamA" evidence="8">
    <location>
        <begin position="8"/>
        <end position="139"/>
    </location>
</feature>
<dbReference type="Pfam" id="PF00892">
    <property type="entry name" value="EamA"/>
    <property type="match status" value="2"/>
</dbReference>
<evidence type="ECO:0000256" key="1">
    <source>
        <dbReference type="ARBA" id="ARBA00004141"/>
    </source>
</evidence>
<accession>A0ABS6G4V8</accession>
<feature type="transmembrane region" description="Helical" evidence="6">
    <location>
        <begin position="37"/>
        <end position="58"/>
    </location>
</feature>
<proteinExistence type="inferred from homology"/>
<feature type="transmembrane region" description="Helical" evidence="6">
    <location>
        <begin position="267"/>
        <end position="285"/>
    </location>
</feature>
<dbReference type="RefSeq" id="WP_216416128.1">
    <property type="nucleotide sequence ID" value="NZ_JAHLQK010000003.1"/>
</dbReference>
<comment type="caution">
    <text evidence="9">The sequence shown here is derived from an EMBL/GenBank/DDBJ whole genome shotgun (WGS) entry which is preliminary data.</text>
</comment>
<keyword evidence="3 6" id="KW-0812">Transmembrane</keyword>
<evidence type="ECO:0000256" key="6">
    <source>
        <dbReference type="SAM" id="Phobius"/>
    </source>
</evidence>
<keyword evidence="7" id="KW-0732">Signal</keyword>
<feature type="transmembrane region" description="Helical" evidence="6">
    <location>
        <begin position="124"/>
        <end position="143"/>
    </location>
</feature>
<reference evidence="9 10" key="1">
    <citation type="submission" date="2021-06" db="EMBL/GenBank/DDBJ databases">
        <authorList>
            <person name="Sun Q."/>
            <person name="Li D."/>
        </authorList>
    </citation>
    <scope>NUCLEOTIDE SEQUENCE [LARGE SCALE GENOMIC DNA]</scope>
    <source>
        <strain evidence="9 10">MSJ-5</strain>
    </source>
</reference>
<dbReference type="InterPro" id="IPR000620">
    <property type="entry name" value="EamA_dom"/>
</dbReference>
<dbReference type="PANTHER" id="PTHR32322">
    <property type="entry name" value="INNER MEMBRANE TRANSPORTER"/>
    <property type="match status" value="1"/>
</dbReference>
<evidence type="ECO:0000256" key="4">
    <source>
        <dbReference type="ARBA" id="ARBA00022989"/>
    </source>
</evidence>
<feature type="transmembrane region" description="Helical" evidence="6">
    <location>
        <begin position="96"/>
        <end position="117"/>
    </location>
</feature>
<dbReference type="Proteomes" id="UP000779508">
    <property type="component" value="Unassembled WGS sequence"/>
</dbReference>
<feature type="signal peptide" evidence="7">
    <location>
        <begin position="1"/>
        <end position="29"/>
    </location>
</feature>
<feature type="transmembrane region" description="Helical" evidence="6">
    <location>
        <begin position="70"/>
        <end position="90"/>
    </location>
</feature>
<keyword evidence="4 6" id="KW-1133">Transmembrane helix</keyword>
<evidence type="ECO:0000256" key="3">
    <source>
        <dbReference type="ARBA" id="ARBA00022692"/>
    </source>
</evidence>
<evidence type="ECO:0000259" key="8">
    <source>
        <dbReference type="Pfam" id="PF00892"/>
    </source>
</evidence>
<comment type="subcellular location">
    <subcellularLocation>
        <location evidence="1">Membrane</location>
        <topology evidence="1">Multi-pass membrane protein</topology>
    </subcellularLocation>
</comment>
<organism evidence="9 10">
    <name type="scientific">Alkaliphilus flagellatus</name>
    <dbReference type="NCBI Taxonomy" id="2841507"/>
    <lineage>
        <taxon>Bacteria</taxon>
        <taxon>Bacillati</taxon>
        <taxon>Bacillota</taxon>
        <taxon>Clostridia</taxon>
        <taxon>Peptostreptococcales</taxon>
        <taxon>Natronincolaceae</taxon>
        <taxon>Alkaliphilus</taxon>
    </lineage>
</organism>
<gene>
    <name evidence="9" type="ORF">KQI88_08205</name>
</gene>
<sequence>MKQSNIKAQVFVLMAAILWGTTGSTQAFAPENATPIVIGALRMAIGGTALFLVAKLRGAFKTKIKLDKKLLLIASICMAAYQPLFFLGVFKTGVALGTALALGSSPVFSGVIEYFMGEKLSKRWIVGTIVSIIGCTLLFAGQNSMNMDILGSILSLGAGLSYAVYVKVSQKLFQNLRRDAVNGLVFFISAVILSPILFMNDLSWVISTRGIMTTLHLGIVATALAYTLFAYGLVNISTPKAVTLTLAEPLTAAILGVVVFNENLTCVSMFGALFLFCGLIINSYPEKEKVKDKIRAL</sequence>
<keyword evidence="5 6" id="KW-0472">Membrane</keyword>
<feature type="transmembrane region" description="Helical" evidence="6">
    <location>
        <begin position="241"/>
        <end position="261"/>
    </location>
</feature>
<feature type="transmembrane region" description="Helical" evidence="6">
    <location>
        <begin position="149"/>
        <end position="168"/>
    </location>
</feature>
<evidence type="ECO:0000313" key="10">
    <source>
        <dbReference type="Proteomes" id="UP000779508"/>
    </source>
</evidence>
<evidence type="ECO:0000256" key="2">
    <source>
        <dbReference type="ARBA" id="ARBA00007362"/>
    </source>
</evidence>
<feature type="domain" description="EamA" evidence="8">
    <location>
        <begin position="150"/>
        <end position="283"/>
    </location>
</feature>